<keyword evidence="3" id="KW-1185">Reference proteome</keyword>
<reference evidence="2 3" key="1">
    <citation type="submission" date="2016-10" db="EMBL/GenBank/DDBJ databases">
        <title>Alkaliphiles isolated from bioreactors.</title>
        <authorList>
            <person name="Salah Z."/>
            <person name="Rout S.P."/>
            <person name="Humphreys P.N."/>
        </authorList>
    </citation>
    <scope>NUCLEOTIDE SEQUENCE [LARGE SCALE GENOMIC DNA]</scope>
    <source>
        <strain evidence="2 3">ZS02</strain>
    </source>
</reference>
<dbReference type="InterPro" id="IPR021455">
    <property type="entry name" value="DUF3106"/>
</dbReference>
<proteinExistence type="predicted"/>
<accession>A0A1R1I567</accession>
<feature type="compositionally biased region" description="Polar residues" evidence="1">
    <location>
        <begin position="116"/>
        <end position="128"/>
    </location>
</feature>
<evidence type="ECO:0000313" key="3">
    <source>
        <dbReference type="Proteomes" id="UP000187526"/>
    </source>
</evidence>
<evidence type="ECO:0000313" key="2">
    <source>
        <dbReference type="EMBL" id="OMG53865.1"/>
    </source>
</evidence>
<evidence type="ECO:0008006" key="4">
    <source>
        <dbReference type="Google" id="ProtNLM"/>
    </source>
</evidence>
<dbReference type="AlphaFoldDB" id="A0A1R1I567"/>
<organism evidence="2 3">
    <name type="scientific">Azonexus hydrophilus</name>
    <dbReference type="NCBI Taxonomy" id="418702"/>
    <lineage>
        <taxon>Bacteria</taxon>
        <taxon>Pseudomonadati</taxon>
        <taxon>Pseudomonadota</taxon>
        <taxon>Betaproteobacteria</taxon>
        <taxon>Rhodocyclales</taxon>
        <taxon>Azonexaceae</taxon>
        <taxon>Azonexus</taxon>
    </lineage>
</organism>
<feature type="region of interest" description="Disordered" evidence="1">
    <location>
        <begin position="106"/>
        <end position="128"/>
    </location>
</feature>
<sequence length="128" mass="15126">MSASQKKILAPLENEWARMEHVRRKQWLTTASRYPELSKTEKERVQKRMHDWVKLTPEQRARARDNYREINRLPDEQKDLIKKKWSAYKQLPDDEKQGVRERHKSAILLAPPQPSPAESTDTSLPVAQ</sequence>
<protein>
    <recommendedName>
        <fullName evidence="4">DUF3106 domain-containing protein</fullName>
    </recommendedName>
</protein>
<dbReference type="Proteomes" id="UP000187526">
    <property type="component" value="Unassembled WGS sequence"/>
</dbReference>
<evidence type="ECO:0000256" key="1">
    <source>
        <dbReference type="SAM" id="MobiDB-lite"/>
    </source>
</evidence>
<dbReference type="STRING" id="418702.BJN45_10640"/>
<name>A0A1R1I567_9RHOO</name>
<gene>
    <name evidence="2" type="ORF">BJN45_10640</name>
</gene>
<dbReference type="EMBL" id="MTHD01000003">
    <property type="protein sequence ID" value="OMG53865.1"/>
    <property type="molecule type" value="Genomic_DNA"/>
</dbReference>
<dbReference type="Pfam" id="PF11304">
    <property type="entry name" value="DUF3106"/>
    <property type="match status" value="1"/>
</dbReference>
<comment type="caution">
    <text evidence="2">The sequence shown here is derived from an EMBL/GenBank/DDBJ whole genome shotgun (WGS) entry which is preliminary data.</text>
</comment>